<feature type="compositionally biased region" description="Polar residues" evidence="1">
    <location>
        <begin position="366"/>
        <end position="375"/>
    </location>
</feature>
<feature type="region of interest" description="Disordered" evidence="1">
    <location>
        <begin position="296"/>
        <end position="328"/>
    </location>
</feature>
<protein>
    <submittedName>
        <fullName evidence="2">Uncharacterized protein</fullName>
    </submittedName>
</protein>
<dbReference type="OrthoDB" id="3535741at2759"/>
<feature type="compositionally biased region" description="Basic and acidic residues" evidence="1">
    <location>
        <begin position="513"/>
        <end position="523"/>
    </location>
</feature>
<organism evidence="2 3">
    <name type="scientific">Botrytis elliptica</name>
    <dbReference type="NCBI Taxonomy" id="278938"/>
    <lineage>
        <taxon>Eukaryota</taxon>
        <taxon>Fungi</taxon>
        <taxon>Dikarya</taxon>
        <taxon>Ascomycota</taxon>
        <taxon>Pezizomycotina</taxon>
        <taxon>Leotiomycetes</taxon>
        <taxon>Helotiales</taxon>
        <taxon>Sclerotiniaceae</taxon>
        <taxon>Botrytis</taxon>
    </lineage>
</organism>
<name>A0A4Z1JY21_9HELO</name>
<feature type="region of interest" description="Disordered" evidence="1">
    <location>
        <begin position="445"/>
        <end position="488"/>
    </location>
</feature>
<evidence type="ECO:0000256" key="1">
    <source>
        <dbReference type="SAM" id="MobiDB-lite"/>
    </source>
</evidence>
<evidence type="ECO:0000313" key="3">
    <source>
        <dbReference type="Proteomes" id="UP000297229"/>
    </source>
</evidence>
<feature type="compositionally biased region" description="Polar residues" evidence="1">
    <location>
        <begin position="297"/>
        <end position="320"/>
    </location>
</feature>
<feature type="compositionally biased region" description="Polar residues" evidence="1">
    <location>
        <begin position="244"/>
        <end position="256"/>
    </location>
</feature>
<dbReference type="EMBL" id="PQXM01000070">
    <property type="protein sequence ID" value="TGO78336.1"/>
    <property type="molecule type" value="Genomic_DNA"/>
</dbReference>
<accession>A0A4Z1JY21</accession>
<dbReference type="AlphaFoldDB" id="A0A4Z1JY21"/>
<feature type="region of interest" description="Disordered" evidence="1">
    <location>
        <begin position="244"/>
        <end position="263"/>
    </location>
</feature>
<gene>
    <name evidence="2" type="ORF">BELL_0070g00210</name>
</gene>
<sequence>MSNTRDKDRIPHPEKMFETMKEVGGKDLDESRRIQGSMPATAPAPTLADAELAQHSSFYDFEGTTMFNGDWKGQDEDFDQFNAIDSNLDLNAFPFTIDEQHPIVTLSTSANETSSEQHTAGTPPPADIPSHENFELIQELQDEFLNPSDETIPEEINSWYANAVATQENSDGLPEQNVEGNVPQFTQEDQAILDSFGPAIAEEISAKYPAQDGSNIASSQTSQAHPAQDAVLQGSEQLEITSIPNSFEDPTSSPIQSKDEVTTKDQLDSLVEWTEKNLASKGRNFDQYDENFLTVGPIQSSPMNHDQITASNHQGSTFQPPSEFRDSASVLTVQQTELRQNEAGAAQNRFEQNSLPGQGEYDGHNRITQMQSGDDSTYAPPPHRNPDLSYGNFDGSNGVSQRDGNGQRGKASQVARKRAGWETRPDAARPRVRMTEEEYQWLRPNEGPRDVFETQRKKAAEERLKEEAEADALEKAGMPRPQPKVQKPYKGGIHIEVWEKERLNNRRRAQGKSGRDLFTEKPKLRGKRKGREMSEAESQPESKKVKLGIDRFESHPETRGMNEGLAHVACAGSMPVVDRSNRGMGNHPYSNANPMTSQMNQGITSGGSIHNSYINNYGDNYGDHYGDVNSYGSNYGNNYIGGHYTDPSLGNGVMGTGMRRHGDLGSVPPSGAAYPSMSQSSRPEFDGAHQIRAVYSHNQHPESFHSRPEQKVTASYGRNSVPPPPYVESVQGFTNFPPQPPQRPTAPMYGKRTSARQAVMNPANGPLATGGNGIPPYLAGQNPQILRSIDHAYHPNQLGGMQSIPSSLIDPMLQSQPQFPVSSVMGGQTREHAFDHYDHDEEYEDFATQERREH</sequence>
<evidence type="ECO:0000313" key="2">
    <source>
        <dbReference type="EMBL" id="TGO78336.1"/>
    </source>
</evidence>
<proteinExistence type="predicted"/>
<reference evidence="2 3" key="1">
    <citation type="submission" date="2017-12" db="EMBL/GenBank/DDBJ databases">
        <title>Comparative genomics of Botrytis spp.</title>
        <authorList>
            <person name="Valero-Jimenez C.A."/>
            <person name="Tapia P."/>
            <person name="Veloso J."/>
            <person name="Silva-Moreno E."/>
            <person name="Staats M."/>
            <person name="Valdes J.H."/>
            <person name="Van Kan J.A.L."/>
        </authorList>
    </citation>
    <scope>NUCLEOTIDE SEQUENCE [LARGE SCALE GENOMIC DNA]</scope>
    <source>
        <strain evidence="2 3">Be9601</strain>
    </source>
</reference>
<feature type="region of interest" description="Disordered" evidence="1">
    <location>
        <begin position="504"/>
        <end position="545"/>
    </location>
</feature>
<feature type="compositionally biased region" description="Basic and acidic residues" evidence="1">
    <location>
        <begin position="419"/>
        <end position="433"/>
    </location>
</feature>
<keyword evidence="3" id="KW-1185">Reference proteome</keyword>
<feature type="region of interest" description="Disordered" evidence="1">
    <location>
        <begin position="835"/>
        <end position="854"/>
    </location>
</feature>
<feature type="compositionally biased region" description="Polar residues" evidence="1">
    <location>
        <begin position="394"/>
        <end position="404"/>
    </location>
</feature>
<dbReference type="Proteomes" id="UP000297229">
    <property type="component" value="Unassembled WGS sequence"/>
</dbReference>
<feature type="compositionally biased region" description="Basic and acidic residues" evidence="1">
    <location>
        <begin position="446"/>
        <end position="467"/>
    </location>
</feature>
<feature type="region of interest" description="Disordered" evidence="1">
    <location>
        <begin position="343"/>
        <end position="433"/>
    </location>
</feature>
<comment type="caution">
    <text evidence="2">The sequence shown here is derived from an EMBL/GenBank/DDBJ whole genome shotgun (WGS) entry which is preliminary data.</text>
</comment>